<keyword evidence="9" id="KW-1185">Reference proteome</keyword>
<feature type="region of interest" description="Disordered" evidence="6">
    <location>
        <begin position="216"/>
        <end position="269"/>
    </location>
</feature>
<dbReference type="Pfam" id="PF12998">
    <property type="entry name" value="ING"/>
    <property type="match status" value="1"/>
</dbReference>
<evidence type="ECO:0000256" key="1">
    <source>
        <dbReference type="ARBA" id="ARBA00022853"/>
    </source>
</evidence>
<dbReference type="InterPro" id="IPR024610">
    <property type="entry name" value="ING_N_histone-binding"/>
</dbReference>
<evidence type="ECO:0000256" key="3">
    <source>
        <dbReference type="ARBA" id="ARBA00023163"/>
    </source>
</evidence>
<protein>
    <recommendedName>
        <fullName evidence="7">Inhibitor of growth protein N-terminal histone-binding domain-containing protein</fullName>
    </recommendedName>
</protein>
<keyword evidence="5" id="KW-0175">Coiled coil</keyword>
<feature type="site" description="Histone H3K4me3 binding" evidence="4">
    <location>
        <position position="291"/>
    </location>
</feature>
<evidence type="ECO:0000256" key="4">
    <source>
        <dbReference type="PIRSR" id="PIRSR628651-50"/>
    </source>
</evidence>
<dbReference type="SMART" id="SM01408">
    <property type="entry name" value="ING"/>
    <property type="match status" value="1"/>
</dbReference>
<proteinExistence type="predicted"/>
<reference evidence="8 9" key="1">
    <citation type="journal article" date="2020" name="ISME J.">
        <title>Uncovering the hidden diversity of litter-decomposition mechanisms in mushroom-forming fungi.</title>
        <authorList>
            <person name="Floudas D."/>
            <person name="Bentzer J."/>
            <person name="Ahren D."/>
            <person name="Johansson T."/>
            <person name="Persson P."/>
            <person name="Tunlid A."/>
        </authorList>
    </citation>
    <scope>NUCLEOTIDE SEQUENCE [LARGE SCALE GENOMIC DNA]</scope>
    <source>
        <strain evidence="8 9">CBS 406.79</strain>
    </source>
</reference>
<dbReference type="GO" id="GO:0006325">
    <property type="term" value="P:chromatin organization"/>
    <property type="evidence" value="ECO:0007669"/>
    <property type="project" value="UniProtKB-KW"/>
</dbReference>
<feature type="domain" description="Inhibitor of growth protein N-terminal histone-binding" evidence="7">
    <location>
        <begin position="16"/>
        <end position="130"/>
    </location>
</feature>
<keyword evidence="2" id="KW-0805">Transcription regulation</keyword>
<feature type="site" description="Histone H3K4me3 binding" evidence="4">
    <location>
        <position position="300"/>
    </location>
</feature>
<dbReference type="InterPro" id="IPR028651">
    <property type="entry name" value="ING_fam"/>
</dbReference>
<feature type="site" description="Histone H3K4me3 binding" evidence="4">
    <location>
        <position position="287"/>
    </location>
</feature>
<dbReference type="Gene3D" id="6.10.140.1740">
    <property type="match status" value="1"/>
</dbReference>
<dbReference type="Proteomes" id="UP000518752">
    <property type="component" value="Unassembled WGS sequence"/>
</dbReference>
<dbReference type="SUPFAM" id="SSF57903">
    <property type="entry name" value="FYVE/PHD zinc finger"/>
    <property type="match status" value="1"/>
</dbReference>
<evidence type="ECO:0000313" key="8">
    <source>
        <dbReference type="EMBL" id="KAF5377401.1"/>
    </source>
</evidence>
<organism evidence="8 9">
    <name type="scientific">Collybiopsis confluens</name>
    <dbReference type="NCBI Taxonomy" id="2823264"/>
    <lineage>
        <taxon>Eukaryota</taxon>
        <taxon>Fungi</taxon>
        <taxon>Dikarya</taxon>
        <taxon>Basidiomycota</taxon>
        <taxon>Agaricomycotina</taxon>
        <taxon>Agaricomycetes</taxon>
        <taxon>Agaricomycetidae</taxon>
        <taxon>Agaricales</taxon>
        <taxon>Marasmiineae</taxon>
        <taxon>Omphalotaceae</taxon>
        <taxon>Collybiopsis</taxon>
    </lineage>
</organism>
<dbReference type="AlphaFoldDB" id="A0A8H5H5L7"/>
<comment type="caution">
    <text evidence="8">The sequence shown here is derived from an EMBL/GenBank/DDBJ whole genome shotgun (WGS) entry which is preliminary data.</text>
</comment>
<dbReference type="InterPro" id="IPR013083">
    <property type="entry name" value="Znf_RING/FYVE/PHD"/>
</dbReference>
<keyword evidence="1" id="KW-0156">Chromatin regulator</keyword>
<evidence type="ECO:0000259" key="7">
    <source>
        <dbReference type="SMART" id="SM01408"/>
    </source>
</evidence>
<name>A0A8H5H5L7_9AGAR</name>
<evidence type="ECO:0000256" key="5">
    <source>
        <dbReference type="SAM" id="Coils"/>
    </source>
</evidence>
<evidence type="ECO:0000256" key="6">
    <source>
        <dbReference type="SAM" id="MobiDB-lite"/>
    </source>
</evidence>
<sequence length="334" mass="36229">MFTVASAQSLEDAANLASEFVYSLEHVPLEVKHYLEEIRHKEHRVQELQQQIESDSARWIRHNLPNTQQESSPSSSPAPTPKSLTGVPSKIQHGYAEIERLSNEKMVLAEKITTLLLRTRSRLESDLNKVRFLQGEAPIESAKVLSAAPTFSGVTLGHDAAASLSESLKLALAPTIAAPAETRKSTVTAIVTTKRGRRITASPSIKLPAANSRSISPAAAVAPTKATSRSSRLSRQIHPPPIDDDIEMGDEDADGDDDIEEVEGEEGDDADDDKLYCFCQAASYGDMIACDNEGDCPYEWVGLLLSPPLPLPLSSLFLRLANHANTSPSSICHV</sequence>
<dbReference type="EMBL" id="JAACJN010000083">
    <property type="protein sequence ID" value="KAF5377401.1"/>
    <property type="molecule type" value="Genomic_DNA"/>
</dbReference>
<dbReference type="GO" id="GO:0000785">
    <property type="term" value="C:chromatin"/>
    <property type="evidence" value="ECO:0007669"/>
    <property type="project" value="UniProtKB-ARBA"/>
</dbReference>
<gene>
    <name evidence="8" type="ORF">D9757_009720</name>
</gene>
<feature type="coiled-coil region" evidence="5">
    <location>
        <begin position="31"/>
        <end position="58"/>
    </location>
</feature>
<feature type="region of interest" description="Disordered" evidence="6">
    <location>
        <begin position="65"/>
        <end position="88"/>
    </location>
</feature>
<dbReference type="PANTHER" id="PTHR10333">
    <property type="entry name" value="INHIBITOR OF GROWTH PROTEIN"/>
    <property type="match status" value="1"/>
</dbReference>
<feature type="compositionally biased region" description="Polar residues" evidence="6">
    <location>
        <begin position="225"/>
        <end position="234"/>
    </location>
</feature>
<evidence type="ECO:0000313" key="9">
    <source>
        <dbReference type="Proteomes" id="UP000518752"/>
    </source>
</evidence>
<feature type="site" description="Histone H3K4me3 binding" evidence="4">
    <location>
        <position position="276"/>
    </location>
</feature>
<keyword evidence="3" id="KW-0804">Transcription</keyword>
<accession>A0A8H5H5L7</accession>
<dbReference type="InterPro" id="IPR011011">
    <property type="entry name" value="Znf_FYVE_PHD"/>
</dbReference>
<feature type="compositionally biased region" description="Low complexity" evidence="6">
    <location>
        <begin position="71"/>
        <end position="83"/>
    </location>
</feature>
<dbReference type="CDD" id="cd16858">
    <property type="entry name" value="ING_ING3_Yng2p"/>
    <property type="match status" value="1"/>
</dbReference>
<feature type="compositionally biased region" description="Acidic residues" evidence="6">
    <location>
        <begin position="242"/>
        <end position="269"/>
    </location>
</feature>
<dbReference type="Gene3D" id="3.30.40.10">
    <property type="entry name" value="Zinc/RING finger domain, C3HC4 (zinc finger)"/>
    <property type="match status" value="1"/>
</dbReference>
<dbReference type="OrthoDB" id="5411773at2759"/>
<dbReference type="PANTHER" id="PTHR10333:SF103">
    <property type="entry name" value="INHIBITOR OF GROWTH PROTEIN 3"/>
    <property type="match status" value="1"/>
</dbReference>
<evidence type="ECO:0000256" key="2">
    <source>
        <dbReference type="ARBA" id="ARBA00023015"/>
    </source>
</evidence>